<reference evidence="2" key="2">
    <citation type="journal article" date="2013" name="PLoS Genet.">
        <title>Comparative genome structure, secondary metabolite, and effector coding capacity across Cochliobolus pathogens.</title>
        <authorList>
            <person name="Condon B.J."/>
            <person name="Leng Y."/>
            <person name="Wu D."/>
            <person name="Bushley K.E."/>
            <person name="Ohm R.A."/>
            <person name="Otillar R."/>
            <person name="Martin J."/>
            <person name="Schackwitz W."/>
            <person name="Grimwood J."/>
            <person name="MohdZainudin N."/>
            <person name="Xue C."/>
            <person name="Wang R."/>
            <person name="Manning V.A."/>
            <person name="Dhillon B."/>
            <person name="Tu Z.J."/>
            <person name="Steffenson B.J."/>
            <person name="Salamov A."/>
            <person name="Sun H."/>
            <person name="Lowry S."/>
            <person name="LaButti K."/>
            <person name="Han J."/>
            <person name="Copeland A."/>
            <person name="Lindquist E."/>
            <person name="Barry K."/>
            <person name="Schmutz J."/>
            <person name="Baker S.E."/>
            <person name="Ciuffetti L.M."/>
            <person name="Grigoriev I.V."/>
            <person name="Zhong S."/>
            <person name="Turgeon B.G."/>
        </authorList>
    </citation>
    <scope>NUCLEOTIDE SEQUENCE [LARGE SCALE GENOMIC DNA]</scope>
    <source>
        <strain evidence="2">C5 / ATCC 48332 / race O</strain>
    </source>
</reference>
<dbReference type="Proteomes" id="UP000016936">
    <property type="component" value="Unassembled WGS sequence"/>
</dbReference>
<dbReference type="CDD" id="cd07199">
    <property type="entry name" value="Pat17_PNPLA8_PNPLA9_like"/>
    <property type="match status" value="1"/>
</dbReference>
<dbReference type="OMA" id="DECIDIF"/>
<dbReference type="STRING" id="701091.M2V8S4"/>
<dbReference type="SUPFAM" id="SSF52151">
    <property type="entry name" value="FabD/lysophospholipase-like"/>
    <property type="match status" value="1"/>
</dbReference>
<dbReference type="EMBL" id="KB445570">
    <property type="protein sequence ID" value="EMD96357.1"/>
    <property type="molecule type" value="Genomic_DNA"/>
</dbReference>
<accession>M2V8S4</accession>
<dbReference type="GO" id="GO:0019369">
    <property type="term" value="P:arachidonate metabolic process"/>
    <property type="evidence" value="ECO:0007669"/>
    <property type="project" value="TreeGrafter"/>
</dbReference>
<dbReference type="OrthoDB" id="194358at2759"/>
<sequence>MPLENYSDWLYGFQTGTDWFLACGGALRRASAGFRNPHAQFPSTVLLIGKREKDAARRALLQGHTHSGSRGIAQLQADNSTSYDEYPLQVASLDIEKACSKQKPLQNRNGHLLHKVTWLSEHLSAPTAETFVETMVGKLLTLFVDVICIFLDDFSTPEEGIHFLQRCGHHSSMSQDWKPQVILVSSRAYKRKGNFSLPIFSSIQRVVLPKQSRKTLSASRYFTLKKVIDSSVKMVRKGRDTSKMLYSASHLNAFFELALEHVATCASAPFNFIIASRQRNRIEKDLRANLRHFLALCTTNHVSKEATLKHIASALMLDSLPPGMHRGLIVLMFLLRRSLDECIDIFRQLSERVFAPRSILGNSLFANTYGFLYSLLTDSFYGAAEMEACVKEAFGSNTTLFGSNTSNTGISGPKVAVTTMAVSNSRLCILSNYNGVGRRLLYAMRRLWFLLLAFKLILSRARATSAAPSYFPAKFIQGIGFLQDGGAGKHNNPIGPAEWEAKAIWNNTPDLAVSIGTGFARDSEPPKTVSRRLGFRDRFFSRLFRLFNAMLNAQDSWEDHVNRVPLEERHRYFRVNIALSTEPRLDDVSKIPDLEDLTATFLHGYDFSSIAQALFAAAFFFELHQKPTANRTLLVCFGSIRCRSPDTRALVERILQEYPDASFTMEDGTSLGHIGDSSLCTVCGHYCKAVELKVYHAEQSKSIYLQFDQSNQTRISGFPQSMSHFARVQQLDAEFGRSDHQATDSIADPEGYSRFLNDSIIERRRYEQARRKQTEVT</sequence>
<proteinExistence type="predicted"/>
<gene>
    <name evidence="1" type="ORF">COCHEDRAFT_1087638</name>
</gene>
<dbReference type="PANTHER" id="PTHR24185:SF8">
    <property type="entry name" value="PNPLA DOMAIN-CONTAINING PROTEIN"/>
    <property type="match status" value="1"/>
</dbReference>
<organism evidence="1 2">
    <name type="scientific">Cochliobolus heterostrophus (strain C5 / ATCC 48332 / race O)</name>
    <name type="common">Southern corn leaf blight fungus</name>
    <name type="synonym">Bipolaris maydis</name>
    <dbReference type="NCBI Taxonomy" id="701091"/>
    <lineage>
        <taxon>Eukaryota</taxon>
        <taxon>Fungi</taxon>
        <taxon>Dikarya</taxon>
        <taxon>Ascomycota</taxon>
        <taxon>Pezizomycotina</taxon>
        <taxon>Dothideomycetes</taxon>
        <taxon>Pleosporomycetidae</taxon>
        <taxon>Pleosporales</taxon>
        <taxon>Pleosporineae</taxon>
        <taxon>Pleosporaceae</taxon>
        <taxon>Bipolaris</taxon>
    </lineage>
</organism>
<dbReference type="Gene3D" id="3.40.1090.10">
    <property type="entry name" value="Cytosolic phospholipase A2 catalytic domain"/>
    <property type="match status" value="1"/>
</dbReference>
<protein>
    <recommendedName>
        <fullName evidence="3">PNPLA domain-containing protein</fullName>
    </recommendedName>
</protein>
<dbReference type="HOGENOM" id="CLU_003059_1_1_1"/>
<reference evidence="1 2" key="1">
    <citation type="journal article" date="2012" name="PLoS Pathog.">
        <title>Diverse lifestyles and strategies of plant pathogenesis encoded in the genomes of eighteen Dothideomycetes fungi.</title>
        <authorList>
            <person name="Ohm R.A."/>
            <person name="Feau N."/>
            <person name="Henrissat B."/>
            <person name="Schoch C.L."/>
            <person name="Horwitz B.A."/>
            <person name="Barry K.W."/>
            <person name="Condon B.J."/>
            <person name="Copeland A.C."/>
            <person name="Dhillon B."/>
            <person name="Glaser F."/>
            <person name="Hesse C.N."/>
            <person name="Kosti I."/>
            <person name="LaButti K."/>
            <person name="Lindquist E.A."/>
            <person name="Lucas S."/>
            <person name="Salamov A.A."/>
            <person name="Bradshaw R.E."/>
            <person name="Ciuffetti L."/>
            <person name="Hamelin R.C."/>
            <person name="Kema G.H.J."/>
            <person name="Lawrence C."/>
            <person name="Scott J.A."/>
            <person name="Spatafora J.W."/>
            <person name="Turgeon B.G."/>
            <person name="de Wit P.J.G.M."/>
            <person name="Zhong S."/>
            <person name="Goodwin S.B."/>
            <person name="Grigoriev I.V."/>
        </authorList>
    </citation>
    <scope>NUCLEOTIDE SEQUENCE [LARGE SCALE GENOMIC DNA]</scope>
    <source>
        <strain evidence="2">C5 / ATCC 48332 / race O</strain>
    </source>
</reference>
<evidence type="ECO:0000313" key="1">
    <source>
        <dbReference type="EMBL" id="EMD96357.1"/>
    </source>
</evidence>
<name>M2V8S4_COCH5</name>
<dbReference type="GO" id="GO:0047499">
    <property type="term" value="F:calcium-independent phospholipase A2 activity"/>
    <property type="evidence" value="ECO:0007669"/>
    <property type="project" value="TreeGrafter"/>
</dbReference>
<dbReference type="InterPro" id="IPR016035">
    <property type="entry name" value="Acyl_Trfase/lysoPLipase"/>
</dbReference>
<dbReference type="PANTHER" id="PTHR24185">
    <property type="entry name" value="CALCIUM-INDEPENDENT PHOSPHOLIPASE A2-GAMMA"/>
    <property type="match status" value="1"/>
</dbReference>
<dbReference type="eggNOG" id="KOG4231">
    <property type="taxonomic scope" value="Eukaryota"/>
</dbReference>
<dbReference type="AlphaFoldDB" id="M2V8S4"/>
<evidence type="ECO:0000313" key="2">
    <source>
        <dbReference type="Proteomes" id="UP000016936"/>
    </source>
</evidence>
<evidence type="ECO:0008006" key="3">
    <source>
        <dbReference type="Google" id="ProtNLM"/>
    </source>
</evidence>
<dbReference type="GO" id="GO:0016020">
    <property type="term" value="C:membrane"/>
    <property type="evidence" value="ECO:0007669"/>
    <property type="project" value="TreeGrafter"/>
</dbReference>
<keyword evidence="2" id="KW-1185">Reference proteome</keyword>